<evidence type="ECO:0000313" key="3">
    <source>
        <dbReference type="Proteomes" id="UP001189429"/>
    </source>
</evidence>
<feature type="region of interest" description="Disordered" evidence="1">
    <location>
        <begin position="1"/>
        <end position="31"/>
    </location>
</feature>
<accession>A0ABN9PBI5</accession>
<comment type="caution">
    <text evidence="2">The sequence shown here is derived from an EMBL/GenBank/DDBJ whole genome shotgun (WGS) entry which is preliminary data.</text>
</comment>
<proteinExistence type="predicted"/>
<name>A0ABN9PBI5_9DINO</name>
<evidence type="ECO:0000313" key="2">
    <source>
        <dbReference type="EMBL" id="CAK0789337.1"/>
    </source>
</evidence>
<dbReference type="Proteomes" id="UP001189429">
    <property type="component" value="Unassembled WGS sequence"/>
</dbReference>
<dbReference type="EMBL" id="CAUYUJ010000223">
    <property type="protein sequence ID" value="CAK0789337.1"/>
    <property type="molecule type" value="Genomic_DNA"/>
</dbReference>
<organism evidence="2 3">
    <name type="scientific">Prorocentrum cordatum</name>
    <dbReference type="NCBI Taxonomy" id="2364126"/>
    <lineage>
        <taxon>Eukaryota</taxon>
        <taxon>Sar</taxon>
        <taxon>Alveolata</taxon>
        <taxon>Dinophyceae</taxon>
        <taxon>Prorocentrales</taxon>
        <taxon>Prorocentraceae</taxon>
        <taxon>Prorocentrum</taxon>
    </lineage>
</organism>
<gene>
    <name evidence="2" type="ORF">PCOR1329_LOCUS948</name>
</gene>
<keyword evidence="3" id="KW-1185">Reference proteome</keyword>
<reference evidence="2" key="1">
    <citation type="submission" date="2023-10" db="EMBL/GenBank/DDBJ databases">
        <authorList>
            <person name="Chen Y."/>
            <person name="Shah S."/>
            <person name="Dougan E. K."/>
            <person name="Thang M."/>
            <person name="Chan C."/>
        </authorList>
    </citation>
    <scope>NUCLEOTIDE SEQUENCE [LARGE SCALE GENOMIC DNA]</scope>
</reference>
<feature type="non-terminal residue" evidence="2">
    <location>
        <position position="541"/>
    </location>
</feature>
<protein>
    <submittedName>
        <fullName evidence="2">Uncharacterized protein</fullName>
    </submittedName>
</protein>
<evidence type="ECO:0000256" key="1">
    <source>
        <dbReference type="SAM" id="MobiDB-lite"/>
    </source>
</evidence>
<sequence>MHVDWNGADRQQAQEALRKVSQAAADCEKEPPAVLTERRRLKPAKLPNWKGLGKGALDLVRENSILPEVIMLTHWSNLLQATPAPETTLPLARAFASIPENRGDRMWDLVNGKQVCMWAPKDPSALSRCLASFMRRAPEDQRPASLQVLAIFPCEKGTHSVGNIADLWSFPPFLSERWMPIVRGFSFAAFPFEMIASNAVSAPRHEPKGIAIFTLSHVMPRSIPKMISPGAILTVGDYDAFAFDMHADHLPQFLALARTGGLRDACFRHRRRSPISSSFSPRVVIDVIFPRAATTLDQAMLLQSLRRCLPHNDIFYGSHSLMSDSGPMILECNGSGSAHHFWPLCSQMLALDSKRYLVATAASADAWTEVMARSRVAAPSTTAALVNADKRRGNKAAHLSEHIAEIVAKGELGQGDSVALKLLIDHVCTATGAQFTEASNPDAPQPGECYHLASRGPRAPAGVIKVLAKSQEDLRKLYAALHGQAIRVGRGLVGIEVKNDLMLTARGRGNGTRARNKVSAVPRITLDIRRSPAATSEFVSL</sequence>